<dbReference type="SMART" id="SM01321">
    <property type="entry name" value="Y1_Tnp"/>
    <property type="match status" value="1"/>
</dbReference>
<dbReference type="InterPro" id="IPR036515">
    <property type="entry name" value="Transposase_17_sf"/>
</dbReference>
<evidence type="ECO:0000259" key="1">
    <source>
        <dbReference type="SMART" id="SM01321"/>
    </source>
</evidence>
<accession>A0ABV7XFD9</accession>
<keyword evidence="3" id="KW-1185">Reference proteome</keyword>
<name>A0ABV7XFD9_9GAMM</name>
<organism evidence="2 3">
    <name type="scientific">Luteimonas soli</name>
    <dbReference type="NCBI Taxonomy" id="1648966"/>
    <lineage>
        <taxon>Bacteria</taxon>
        <taxon>Pseudomonadati</taxon>
        <taxon>Pseudomonadota</taxon>
        <taxon>Gammaproteobacteria</taxon>
        <taxon>Lysobacterales</taxon>
        <taxon>Lysobacteraceae</taxon>
        <taxon>Luteimonas</taxon>
    </lineage>
</organism>
<reference evidence="3" key="1">
    <citation type="journal article" date="2019" name="Int. J. Syst. Evol. Microbiol.">
        <title>The Global Catalogue of Microorganisms (GCM) 10K type strain sequencing project: providing services to taxonomists for standard genome sequencing and annotation.</title>
        <authorList>
            <consortium name="The Broad Institute Genomics Platform"/>
            <consortium name="The Broad Institute Genome Sequencing Center for Infectious Disease"/>
            <person name="Wu L."/>
            <person name="Ma J."/>
        </authorList>
    </citation>
    <scope>NUCLEOTIDE SEQUENCE [LARGE SCALE GENOMIC DNA]</scope>
    <source>
        <strain evidence="3">KCTC 42441</strain>
    </source>
</reference>
<evidence type="ECO:0000313" key="2">
    <source>
        <dbReference type="EMBL" id="MFC3714900.1"/>
    </source>
</evidence>
<protein>
    <submittedName>
        <fullName evidence="2">Transposase</fullName>
    </submittedName>
</protein>
<dbReference type="Proteomes" id="UP001595705">
    <property type="component" value="Unassembled WGS sequence"/>
</dbReference>
<feature type="domain" description="Transposase IS200-like" evidence="1">
    <location>
        <begin position="9"/>
        <end position="123"/>
    </location>
</feature>
<dbReference type="NCBIfam" id="NF047646">
    <property type="entry name" value="REP_Tyr_transpos"/>
    <property type="match status" value="1"/>
</dbReference>
<dbReference type="InterPro" id="IPR002686">
    <property type="entry name" value="Transposase_17"/>
</dbReference>
<proteinExistence type="predicted"/>
<dbReference type="EMBL" id="JBHRYA010000001">
    <property type="protein sequence ID" value="MFC3714900.1"/>
    <property type="molecule type" value="Genomic_DNA"/>
</dbReference>
<dbReference type="InterPro" id="IPR052715">
    <property type="entry name" value="RAYT_transposase"/>
</dbReference>
<dbReference type="PANTHER" id="PTHR36966">
    <property type="entry name" value="REP-ASSOCIATED TYROSINE TRANSPOSASE"/>
    <property type="match status" value="1"/>
</dbReference>
<dbReference type="Gene3D" id="3.30.70.1290">
    <property type="entry name" value="Transposase IS200-like"/>
    <property type="match status" value="1"/>
</dbReference>
<dbReference type="RefSeq" id="WP_386741869.1">
    <property type="nucleotide sequence ID" value="NZ_JBHRYA010000001.1"/>
</dbReference>
<sequence length="166" mass="18946">MPRYRRHSVDGRPVFLTLVCHARRPWLGEVGARAVALEGLDGARRVHPFQHHGHVLLDDHLHLLLTPAPGTQVPLLVGSFKRAVQSRLTGEAGHGRLWQRRYFDHVIRDADDFTRHLDYLHFNPVKHGLVRRAGDWQWSSFGEWAARGVYAPDWGSVAPEDLYVGE</sequence>
<gene>
    <name evidence="2" type="ORF">ACFONC_01855</name>
</gene>
<dbReference type="PANTHER" id="PTHR36966:SF1">
    <property type="entry name" value="REP-ASSOCIATED TYROSINE TRANSPOSASE"/>
    <property type="match status" value="1"/>
</dbReference>
<dbReference type="SUPFAM" id="SSF143422">
    <property type="entry name" value="Transposase IS200-like"/>
    <property type="match status" value="1"/>
</dbReference>
<comment type="caution">
    <text evidence="2">The sequence shown here is derived from an EMBL/GenBank/DDBJ whole genome shotgun (WGS) entry which is preliminary data.</text>
</comment>
<evidence type="ECO:0000313" key="3">
    <source>
        <dbReference type="Proteomes" id="UP001595705"/>
    </source>
</evidence>